<dbReference type="PANTHER" id="PTHR23232:SF163">
    <property type="entry name" value="ZINC FINGER PROTEIN 589"/>
    <property type="match status" value="1"/>
</dbReference>
<feature type="compositionally biased region" description="Basic and acidic residues" evidence="1">
    <location>
        <begin position="155"/>
        <end position="185"/>
    </location>
</feature>
<dbReference type="AlphaFoldDB" id="A0AAW1BUE8"/>
<dbReference type="InterPro" id="IPR050169">
    <property type="entry name" value="Krueppel_C2H2_ZnF"/>
</dbReference>
<feature type="compositionally biased region" description="Low complexity" evidence="1">
    <location>
        <begin position="27"/>
        <end position="38"/>
    </location>
</feature>
<sequence>MQDPPGGSLGCRYKALTCPRFRRELSMRSSSRLSVPRSPKGCKGVLHGRRSKPDSGVREGIKAPDALRCLQEEHQDRQKESRKLSLEILESPPLCGEGLAEPLLQDVVSFEEVAVCFSKEEWSQLHPAQKALHGEVMLENSRNLASLGFNGQENKNSKEECQAIQSKEGKEKFPDQIQPKSDETKQSQGSESWEGGSPGSHVPLPPLCMHGPGREGIKAPDALRCLQEEHQDRQKESRKLSMEFVDSPPLCGRAEGLSEPLLQAPSIPEAHAKRTRRIESLELDLPAGALHWDMARRRRLQGAERKQR</sequence>
<keyword evidence="4" id="KW-1185">Reference proteome</keyword>
<evidence type="ECO:0000259" key="2">
    <source>
        <dbReference type="PROSITE" id="PS50805"/>
    </source>
</evidence>
<evidence type="ECO:0000313" key="3">
    <source>
        <dbReference type="EMBL" id="KAK9405655.1"/>
    </source>
</evidence>
<dbReference type="GO" id="GO:0006355">
    <property type="term" value="P:regulation of DNA-templated transcription"/>
    <property type="evidence" value="ECO:0007669"/>
    <property type="project" value="InterPro"/>
</dbReference>
<evidence type="ECO:0000313" key="4">
    <source>
        <dbReference type="Proteomes" id="UP001474421"/>
    </source>
</evidence>
<dbReference type="Pfam" id="PF01352">
    <property type="entry name" value="KRAB"/>
    <property type="match status" value="1"/>
</dbReference>
<dbReference type="Proteomes" id="UP001474421">
    <property type="component" value="Unassembled WGS sequence"/>
</dbReference>
<feature type="region of interest" description="Disordered" evidence="1">
    <location>
        <begin position="27"/>
        <end position="63"/>
    </location>
</feature>
<proteinExistence type="predicted"/>
<accession>A0AAW1BUE8</accession>
<dbReference type="SUPFAM" id="SSF109640">
    <property type="entry name" value="KRAB domain (Kruppel-associated box)"/>
    <property type="match status" value="1"/>
</dbReference>
<dbReference type="PROSITE" id="PS50805">
    <property type="entry name" value="KRAB"/>
    <property type="match status" value="1"/>
</dbReference>
<feature type="compositionally biased region" description="Basic and acidic residues" evidence="1">
    <location>
        <begin position="51"/>
        <end position="62"/>
    </location>
</feature>
<comment type="caution">
    <text evidence="3">The sequence shown here is derived from an EMBL/GenBank/DDBJ whole genome shotgun (WGS) entry which is preliminary data.</text>
</comment>
<organism evidence="3 4">
    <name type="scientific">Crotalus adamanteus</name>
    <name type="common">Eastern diamondback rattlesnake</name>
    <dbReference type="NCBI Taxonomy" id="8729"/>
    <lineage>
        <taxon>Eukaryota</taxon>
        <taxon>Metazoa</taxon>
        <taxon>Chordata</taxon>
        <taxon>Craniata</taxon>
        <taxon>Vertebrata</taxon>
        <taxon>Euteleostomi</taxon>
        <taxon>Lepidosauria</taxon>
        <taxon>Squamata</taxon>
        <taxon>Bifurcata</taxon>
        <taxon>Unidentata</taxon>
        <taxon>Episquamata</taxon>
        <taxon>Toxicofera</taxon>
        <taxon>Serpentes</taxon>
        <taxon>Colubroidea</taxon>
        <taxon>Viperidae</taxon>
        <taxon>Crotalinae</taxon>
        <taxon>Crotalus</taxon>
    </lineage>
</organism>
<dbReference type="CDD" id="cd07765">
    <property type="entry name" value="KRAB_A-box"/>
    <property type="match status" value="1"/>
</dbReference>
<dbReference type="InterPro" id="IPR036051">
    <property type="entry name" value="KRAB_dom_sf"/>
</dbReference>
<gene>
    <name evidence="3" type="ORF">NXF25_004429</name>
</gene>
<protein>
    <submittedName>
        <fullName evidence="3">Zinc finger protein</fullName>
    </submittedName>
</protein>
<feature type="region of interest" description="Disordered" evidence="1">
    <location>
        <begin position="148"/>
        <end position="216"/>
    </location>
</feature>
<dbReference type="SMART" id="SM00349">
    <property type="entry name" value="KRAB"/>
    <property type="match status" value="1"/>
</dbReference>
<dbReference type="EMBL" id="JAOTOJ010000002">
    <property type="protein sequence ID" value="KAK9405655.1"/>
    <property type="molecule type" value="Genomic_DNA"/>
</dbReference>
<evidence type="ECO:0000256" key="1">
    <source>
        <dbReference type="SAM" id="MobiDB-lite"/>
    </source>
</evidence>
<reference evidence="3 4" key="1">
    <citation type="journal article" date="2024" name="Proc. Natl. Acad. Sci. U.S.A.">
        <title>The genetic regulatory architecture and epigenomic basis for age-related changes in rattlesnake venom.</title>
        <authorList>
            <person name="Hogan M.P."/>
            <person name="Holding M.L."/>
            <person name="Nystrom G.S."/>
            <person name="Colston T.J."/>
            <person name="Bartlett D.A."/>
            <person name="Mason A.J."/>
            <person name="Ellsworth S.A."/>
            <person name="Rautsaw R.M."/>
            <person name="Lawrence K.C."/>
            <person name="Strickland J.L."/>
            <person name="He B."/>
            <person name="Fraser P."/>
            <person name="Margres M.J."/>
            <person name="Gilbert D.M."/>
            <person name="Gibbs H.L."/>
            <person name="Parkinson C.L."/>
            <person name="Rokyta D.R."/>
        </authorList>
    </citation>
    <scope>NUCLEOTIDE SEQUENCE [LARGE SCALE GENOMIC DNA]</scope>
    <source>
        <strain evidence="3">DRR0105</strain>
    </source>
</reference>
<dbReference type="InterPro" id="IPR001909">
    <property type="entry name" value="KRAB"/>
</dbReference>
<name>A0AAW1BUE8_CROAD</name>
<feature type="compositionally biased region" description="Low complexity" evidence="1">
    <location>
        <begin position="186"/>
        <end position="195"/>
    </location>
</feature>
<feature type="domain" description="KRAB" evidence="2">
    <location>
        <begin position="108"/>
        <end position="205"/>
    </location>
</feature>
<dbReference type="Gene3D" id="6.10.140.140">
    <property type="match status" value="1"/>
</dbReference>
<dbReference type="PANTHER" id="PTHR23232">
    <property type="entry name" value="KRAB DOMAIN C2H2 ZINC FINGER"/>
    <property type="match status" value="1"/>
</dbReference>